<keyword evidence="3 6" id="KW-0378">Hydrolase</keyword>
<evidence type="ECO:0000256" key="2">
    <source>
        <dbReference type="ARBA" id="ARBA00022723"/>
    </source>
</evidence>
<dbReference type="AlphaFoldDB" id="A0A516GZZ6"/>
<dbReference type="GO" id="GO:0016787">
    <property type="term" value="F:hydrolase activity"/>
    <property type="evidence" value="ECO:0007669"/>
    <property type="project" value="UniProtKB-KW"/>
</dbReference>
<keyword evidence="4" id="KW-0862">Zinc</keyword>
<evidence type="ECO:0000259" key="5">
    <source>
        <dbReference type="SMART" id="SM00849"/>
    </source>
</evidence>
<dbReference type="Pfam" id="PF00753">
    <property type="entry name" value="Lactamase_B"/>
    <property type="match status" value="1"/>
</dbReference>
<comment type="similarity">
    <text evidence="1">Belongs to the metallo-beta-lactamase superfamily.</text>
</comment>
<evidence type="ECO:0000256" key="4">
    <source>
        <dbReference type="ARBA" id="ARBA00022833"/>
    </source>
</evidence>
<organism evidence="6 7">
    <name type="scientific">Ferrovibrio terrae</name>
    <dbReference type="NCBI Taxonomy" id="2594003"/>
    <lineage>
        <taxon>Bacteria</taxon>
        <taxon>Pseudomonadati</taxon>
        <taxon>Pseudomonadota</taxon>
        <taxon>Alphaproteobacteria</taxon>
        <taxon>Rhodospirillales</taxon>
        <taxon>Rhodospirillaceae</taxon>
        <taxon>Ferrovibrio</taxon>
    </lineage>
</organism>
<dbReference type="PANTHER" id="PTHR42978:SF6">
    <property type="entry name" value="QUORUM-QUENCHING LACTONASE YTNP-RELATED"/>
    <property type="match status" value="1"/>
</dbReference>
<protein>
    <submittedName>
        <fullName evidence="6">MBL fold metallo-hydrolase</fullName>
    </submittedName>
</protein>
<dbReference type="Proteomes" id="UP000317496">
    <property type="component" value="Chromosome"/>
</dbReference>
<dbReference type="InterPro" id="IPR036866">
    <property type="entry name" value="RibonucZ/Hydroxyglut_hydro"/>
</dbReference>
<dbReference type="SUPFAM" id="SSF56281">
    <property type="entry name" value="Metallo-hydrolase/oxidoreductase"/>
    <property type="match status" value="1"/>
</dbReference>
<proteinExistence type="inferred from homology"/>
<dbReference type="GO" id="GO:0046872">
    <property type="term" value="F:metal ion binding"/>
    <property type="evidence" value="ECO:0007669"/>
    <property type="project" value="UniProtKB-KW"/>
</dbReference>
<gene>
    <name evidence="6" type="ORF">FNB15_07265</name>
</gene>
<dbReference type="SMART" id="SM00849">
    <property type="entry name" value="Lactamase_B"/>
    <property type="match status" value="1"/>
</dbReference>
<evidence type="ECO:0000313" key="7">
    <source>
        <dbReference type="Proteomes" id="UP000317496"/>
    </source>
</evidence>
<dbReference type="InterPro" id="IPR001279">
    <property type="entry name" value="Metallo-B-lactamas"/>
</dbReference>
<dbReference type="RefSeq" id="WP_144068067.1">
    <property type="nucleotide sequence ID" value="NZ_CP041636.1"/>
</dbReference>
<dbReference type="Gene3D" id="3.60.15.10">
    <property type="entry name" value="Ribonuclease Z/Hydroxyacylglutathione hydrolase-like"/>
    <property type="match status" value="1"/>
</dbReference>
<dbReference type="EMBL" id="CP041636">
    <property type="protein sequence ID" value="QDO97086.1"/>
    <property type="molecule type" value="Genomic_DNA"/>
</dbReference>
<accession>A0A516GZZ6</accession>
<name>A0A516GZZ6_9PROT</name>
<dbReference type="CDD" id="cd07720">
    <property type="entry name" value="OPHC2-like_MBL-fold"/>
    <property type="match status" value="1"/>
</dbReference>
<evidence type="ECO:0000256" key="3">
    <source>
        <dbReference type="ARBA" id="ARBA00022801"/>
    </source>
</evidence>
<keyword evidence="7" id="KW-1185">Reference proteome</keyword>
<dbReference type="InterPro" id="IPR051013">
    <property type="entry name" value="MBL_superfamily_lactonases"/>
</dbReference>
<evidence type="ECO:0000313" key="6">
    <source>
        <dbReference type="EMBL" id="QDO97086.1"/>
    </source>
</evidence>
<evidence type="ECO:0000256" key="1">
    <source>
        <dbReference type="ARBA" id="ARBA00007749"/>
    </source>
</evidence>
<dbReference type="PANTHER" id="PTHR42978">
    <property type="entry name" value="QUORUM-QUENCHING LACTONASE YTNP-RELATED-RELATED"/>
    <property type="match status" value="1"/>
</dbReference>
<dbReference type="KEGG" id="fer:FNB15_07265"/>
<feature type="domain" description="Metallo-beta-lactamase" evidence="5">
    <location>
        <begin position="72"/>
        <end position="278"/>
    </location>
</feature>
<keyword evidence="2" id="KW-0479">Metal-binding</keyword>
<dbReference type="OrthoDB" id="9773738at2"/>
<sequence>MNVNVASHSGKAKPDELVPSRYALQVGDYEVLVISDGVLTIPTSVLATNADPAALAAWLKGMFMPSDTLDWPLNVVVIRGRGRTILVDAGIGLEYPDFPKAGRLAQRLAAAGVELASVTDLVLTHLHMDHIGGLVGDGLKGLRRDIPIHVAATEVEFWASPDFSHTTMPNPIPPVLRSVATRFLKQYGSQLRQFDEQHEVVPGVVVRRTGGHTPGHSVVRISSGGKHLTFAGDAIFPVGFDHPYWYNGFEHDPEESARVRVELLRELAGTGEVLVAAHLSFPFCRVAIDGDVFRWVPAHWEY</sequence>
<reference evidence="6 7" key="1">
    <citation type="submission" date="2019-07" db="EMBL/GenBank/DDBJ databases">
        <title>Genome sequencing for Ferrovibrio sp. K5.</title>
        <authorList>
            <person name="Park S.-J."/>
        </authorList>
    </citation>
    <scope>NUCLEOTIDE SEQUENCE [LARGE SCALE GENOMIC DNA]</scope>
    <source>
        <strain evidence="6 7">K5</strain>
    </source>
</reference>